<comment type="caution">
    <text evidence="1">The sequence shown here is derived from an EMBL/GenBank/DDBJ whole genome shotgun (WGS) entry which is preliminary data.</text>
</comment>
<dbReference type="OrthoDB" id="3223416at2759"/>
<sequence length="136" mass="14157">SNGSSVLECWQLATPFSISHDPGTSGSAALQLGNLANATYTVLPPRFEGGLHKAPYLQYVAFTSGLANITLPNSTDHVLVHGGAKGLIIAADYHDSNGHITTYPGNTSTIALQIPIANNTAPPHIVLHSGACSRNE</sequence>
<organism evidence="1 2">
    <name type="scientific">Naematelia encephala</name>
    <dbReference type="NCBI Taxonomy" id="71784"/>
    <lineage>
        <taxon>Eukaryota</taxon>
        <taxon>Fungi</taxon>
        <taxon>Dikarya</taxon>
        <taxon>Basidiomycota</taxon>
        <taxon>Agaricomycotina</taxon>
        <taxon>Tremellomycetes</taxon>
        <taxon>Tremellales</taxon>
        <taxon>Naemateliaceae</taxon>
        <taxon>Naematelia</taxon>
    </lineage>
</organism>
<keyword evidence="2" id="KW-1185">Reference proteome</keyword>
<gene>
    <name evidence="1" type="ORF">BCR39DRAFT_457800</name>
</gene>
<name>A0A1Y2BJX8_9TREE</name>
<dbReference type="InParanoid" id="A0A1Y2BJX8"/>
<accession>A0A1Y2BJX8</accession>
<dbReference type="AlphaFoldDB" id="A0A1Y2BJX8"/>
<protein>
    <submittedName>
        <fullName evidence="1">Uncharacterized protein</fullName>
    </submittedName>
</protein>
<proteinExistence type="predicted"/>
<evidence type="ECO:0000313" key="1">
    <source>
        <dbReference type="EMBL" id="ORY35069.1"/>
    </source>
</evidence>
<feature type="non-terminal residue" evidence="1">
    <location>
        <position position="136"/>
    </location>
</feature>
<feature type="non-terminal residue" evidence="1">
    <location>
        <position position="1"/>
    </location>
</feature>
<evidence type="ECO:0000313" key="2">
    <source>
        <dbReference type="Proteomes" id="UP000193986"/>
    </source>
</evidence>
<dbReference type="EMBL" id="MCFC01000002">
    <property type="protein sequence ID" value="ORY35069.1"/>
    <property type="molecule type" value="Genomic_DNA"/>
</dbReference>
<reference evidence="1 2" key="1">
    <citation type="submission" date="2016-07" db="EMBL/GenBank/DDBJ databases">
        <title>Pervasive Adenine N6-methylation of Active Genes in Fungi.</title>
        <authorList>
            <consortium name="DOE Joint Genome Institute"/>
            <person name="Mondo S.J."/>
            <person name="Dannebaum R.O."/>
            <person name="Kuo R.C."/>
            <person name="Labutti K."/>
            <person name="Haridas S."/>
            <person name="Kuo A."/>
            <person name="Salamov A."/>
            <person name="Ahrendt S.R."/>
            <person name="Lipzen A."/>
            <person name="Sullivan W."/>
            <person name="Andreopoulos W.B."/>
            <person name="Clum A."/>
            <person name="Lindquist E."/>
            <person name="Daum C."/>
            <person name="Ramamoorthy G.K."/>
            <person name="Gryganskyi A."/>
            <person name="Culley D."/>
            <person name="Magnuson J.K."/>
            <person name="James T.Y."/>
            <person name="O'Malley M.A."/>
            <person name="Stajich J.E."/>
            <person name="Spatafora J.W."/>
            <person name="Visel A."/>
            <person name="Grigoriev I.V."/>
        </authorList>
    </citation>
    <scope>NUCLEOTIDE SEQUENCE [LARGE SCALE GENOMIC DNA]</scope>
    <source>
        <strain evidence="1 2">68-887.2</strain>
    </source>
</reference>
<dbReference type="Proteomes" id="UP000193986">
    <property type="component" value="Unassembled WGS sequence"/>
</dbReference>